<proteinExistence type="predicted"/>
<dbReference type="AntiFam" id="ANF00254">
    <property type="entry name" value="DNA repeat"/>
</dbReference>
<name>A0A345IIQ9_9DEIO</name>
<gene>
    <name evidence="1" type="ORF">DVJ83_11090</name>
</gene>
<dbReference type="AlphaFoldDB" id="A0A345IIQ9"/>
<evidence type="ECO:0000313" key="1">
    <source>
        <dbReference type="EMBL" id="AXG99581.1"/>
    </source>
</evidence>
<evidence type="ECO:0000313" key="2">
    <source>
        <dbReference type="Proteomes" id="UP000253744"/>
    </source>
</evidence>
<dbReference type="EMBL" id="CP031158">
    <property type="protein sequence ID" value="AXG99581.1"/>
    <property type="molecule type" value="Genomic_DNA"/>
</dbReference>
<organism evidence="1 2">
    <name type="scientific">Deinococcus wulumuqiensis</name>
    <dbReference type="NCBI Taxonomy" id="980427"/>
    <lineage>
        <taxon>Bacteria</taxon>
        <taxon>Thermotogati</taxon>
        <taxon>Deinococcota</taxon>
        <taxon>Deinococci</taxon>
        <taxon>Deinococcales</taxon>
        <taxon>Deinococcaceae</taxon>
        <taxon>Deinococcus</taxon>
    </lineage>
</organism>
<dbReference type="KEGG" id="dwu:DVJ83_11090"/>
<protein>
    <submittedName>
        <fullName evidence="1">Uncharacterized protein</fullName>
    </submittedName>
</protein>
<accession>A0A345IIQ9</accession>
<sequence>MRGTGTPHHSILRPAPCFALALCELSQSARQKDVASSWQML</sequence>
<reference evidence="1 2" key="1">
    <citation type="submission" date="2018-07" db="EMBL/GenBank/DDBJ databases">
        <title>Complete Genome and Methylome Analysis of Deinococcus wulumuqiensis NEB 479.</title>
        <authorList>
            <person name="Fomenkov A."/>
            <person name="Luyten Y."/>
            <person name="Vincze T."/>
            <person name="Anton B.P."/>
            <person name="Clark T."/>
            <person name="Roberts R.J."/>
            <person name="Morgan R.D."/>
        </authorList>
    </citation>
    <scope>NUCLEOTIDE SEQUENCE [LARGE SCALE GENOMIC DNA]</scope>
    <source>
        <strain evidence="1 2">NEB 479</strain>
    </source>
</reference>
<dbReference type="Proteomes" id="UP000253744">
    <property type="component" value="Chromosome"/>
</dbReference>